<reference evidence="2" key="1">
    <citation type="submission" date="2022-04" db="EMBL/GenBank/DDBJ databases">
        <title>Lysobacter sp. CAU 1642 isolated from sea sand.</title>
        <authorList>
            <person name="Kim W."/>
        </authorList>
    </citation>
    <scope>NUCLEOTIDE SEQUENCE</scope>
    <source>
        <strain evidence="2">CAU 1642</strain>
    </source>
</reference>
<dbReference type="InterPro" id="IPR032710">
    <property type="entry name" value="NTF2-like_dom_sf"/>
</dbReference>
<evidence type="ECO:0000313" key="2">
    <source>
        <dbReference type="EMBL" id="MCK7595622.1"/>
    </source>
</evidence>
<keyword evidence="1" id="KW-0732">Signal</keyword>
<proteinExistence type="predicted"/>
<feature type="signal peptide" evidence="1">
    <location>
        <begin position="1"/>
        <end position="19"/>
    </location>
</feature>
<dbReference type="EMBL" id="JALNMH010000025">
    <property type="protein sequence ID" value="MCK7595622.1"/>
    <property type="molecule type" value="Genomic_DNA"/>
</dbReference>
<dbReference type="Proteomes" id="UP001431449">
    <property type="component" value="Unassembled WGS sequence"/>
</dbReference>
<protein>
    <submittedName>
        <fullName evidence="2">Nuclear transport factor 2 family protein</fullName>
    </submittedName>
</protein>
<accession>A0ABT0GMM3</accession>
<gene>
    <name evidence="2" type="ORF">M0G41_18395</name>
</gene>
<organism evidence="2 3">
    <name type="scientific">Pseudomarimonas salicorniae</name>
    <dbReference type="NCBI Taxonomy" id="2933270"/>
    <lineage>
        <taxon>Bacteria</taxon>
        <taxon>Pseudomonadati</taxon>
        <taxon>Pseudomonadota</taxon>
        <taxon>Gammaproteobacteria</taxon>
        <taxon>Lysobacterales</taxon>
        <taxon>Lysobacteraceae</taxon>
        <taxon>Pseudomarimonas</taxon>
    </lineage>
</organism>
<keyword evidence="3" id="KW-1185">Reference proteome</keyword>
<feature type="chain" id="PRO_5047489544" evidence="1">
    <location>
        <begin position="20"/>
        <end position="144"/>
    </location>
</feature>
<dbReference type="Gene3D" id="3.10.450.50">
    <property type="match status" value="1"/>
</dbReference>
<sequence length="144" mass="16062">MRRLAGFLALLLSATIALAAPAEVPEPRIKQLVSAVNEASNRVMRAGSSARDVDALFNLYADDFVYVHSAYGGEYSRQLLYDNSMKNLEAGRYKLEGDRYTIVNMIVGLNAAAVERVESKSGKHHLSVFEFEGDKVSRITEYWK</sequence>
<evidence type="ECO:0000256" key="1">
    <source>
        <dbReference type="SAM" id="SignalP"/>
    </source>
</evidence>
<dbReference type="SUPFAM" id="SSF54427">
    <property type="entry name" value="NTF2-like"/>
    <property type="match status" value="1"/>
</dbReference>
<dbReference type="RefSeq" id="WP_248211693.1">
    <property type="nucleotide sequence ID" value="NZ_JALNMH010000025.1"/>
</dbReference>
<name>A0ABT0GMM3_9GAMM</name>
<comment type="caution">
    <text evidence="2">The sequence shown here is derived from an EMBL/GenBank/DDBJ whole genome shotgun (WGS) entry which is preliminary data.</text>
</comment>
<evidence type="ECO:0000313" key="3">
    <source>
        <dbReference type="Proteomes" id="UP001431449"/>
    </source>
</evidence>